<dbReference type="SUPFAM" id="SSF46785">
    <property type="entry name" value="Winged helix' DNA-binding domain"/>
    <property type="match status" value="1"/>
</dbReference>
<protein>
    <submittedName>
        <fullName evidence="2">Transcriptional regulator, PadR family</fullName>
    </submittedName>
</protein>
<dbReference type="AlphaFoldDB" id="A0A562JIL6"/>
<dbReference type="InterPro" id="IPR036390">
    <property type="entry name" value="WH_DNA-bd_sf"/>
</dbReference>
<evidence type="ECO:0000313" key="3">
    <source>
        <dbReference type="Proteomes" id="UP000315343"/>
    </source>
</evidence>
<sequence length="114" mass="13108">MKVDKSLIKGNTKLLVLSIIESGNKYGYEIIKELEAKSYGTFVLKEGTLYPILHGLEKDELIKSAVYMMESNKSRKYYKITKKGRVSLYNMKKEWFEFSAKVNLIVGKESTISL</sequence>
<accession>A0A562JIL6</accession>
<dbReference type="PANTHER" id="PTHR43252">
    <property type="entry name" value="TRANSCRIPTIONAL REGULATOR YQJI"/>
    <property type="match status" value="1"/>
</dbReference>
<dbReference type="InterPro" id="IPR036388">
    <property type="entry name" value="WH-like_DNA-bd_sf"/>
</dbReference>
<feature type="domain" description="Transcription regulator PadR N-terminal" evidence="1">
    <location>
        <begin position="16"/>
        <end position="88"/>
    </location>
</feature>
<dbReference type="EMBL" id="VLKH01000002">
    <property type="protein sequence ID" value="TWH82764.1"/>
    <property type="molecule type" value="Genomic_DNA"/>
</dbReference>
<dbReference type="Pfam" id="PF03551">
    <property type="entry name" value="PadR"/>
    <property type="match status" value="1"/>
</dbReference>
<dbReference type="RefSeq" id="WP_145080917.1">
    <property type="nucleotide sequence ID" value="NZ_VLKH01000002.1"/>
</dbReference>
<name>A0A562JIL6_9FIRM</name>
<dbReference type="Proteomes" id="UP000315343">
    <property type="component" value="Unassembled WGS sequence"/>
</dbReference>
<evidence type="ECO:0000259" key="1">
    <source>
        <dbReference type="Pfam" id="PF03551"/>
    </source>
</evidence>
<dbReference type="InterPro" id="IPR005149">
    <property type="entry name" value="Tscrpt_reg_PadR_N"/>
</dbReference>
<dbReference type="Gene3D" id="1.10.10.10">
    <property type="entry name" value="Winged helix-like DNA-binding domain superfamily/Winged helix DNA-binding domain"/>
    <property type="match status" value="1"/>
</dbReference>
<reference evidence="2 3" key="1">
    <citation type="submission" date="2019-07" db="EMBL/GenBank/DDBJ databases">
        <title>Genomic Encyclopedia of Type Strains, Phase I: the one thousand microbial genomes (KMG-I) project.</title>
        <authorList>
            <person name="Kyrpides N."/>
        </authorList>
    </citation>
    <scope>NUCLEOTIDE SEQUENCE [LARGE SCALE GENOMIC DNA]</scope>
    <source>
        <strain evidence="2 3">DSM 13558</strain>
    </source>
</reference>
<dbReference type="OrthoDB" id="9808017at2"/>
<comment type="caution">
    <text evidence="2">The sequence shown here is derived from an EMBL/GenBank/DDBJ whole genome shotgun (WGS) entry which is preliminary data.</text>
</comment>
<organism evidence="2 3">
    <name type="scientific">Sedimentibacter saalensis</name>
    <dbReference type="NCBI Taxonomy" id="130788"/>
    <lineage>
        <taxon>Bacteria</taxon>
        <taxon>Bacillati</taxon>
        <taxon>Bacillota</taxon>
        <taxon>Tissierellia</taxon>
        <taxon>Sedimentibacter</taxon>
    </lineage>
</organism>
<gene>
    <name evidence="2" type="ORF">LY60_01070</name>
</gene>
<proteinExistence type="predicted"/>
<keyword evidence="3" id="KW-1185">Reference proteome</keyword>
<evidence type="ECO:0000313" key="2">
    <source>
        <dbReference type="EMBL" id="TWH82764.1"/>
    </source>
</evidence>
<dbReference type="PANTHER" id="PTHR43252:SF7">
    <property type="entry name" value="TRANSCRIPTIONAL REGULATOR YQJI"/>
    <property type="match status" value="1"/>
</dbReference>